<dbReference type="InterPro" id="IPR003497">
    <property type="entry name" value="BRO_N_domain"/>
</dbReference>
<dbReference type="PANTHER" id="PTHR36180">
    <property type="entry name" value="DNA-BINDING PROTEIN-RELATED-RELATED"/>
    <property type="match status" value="1"/>
</dbReference>
<accession>A0A8S5NVV0</accession>
<dbReference type="EMBL" id="BK015260">
    <property type="protein sequence ID" value="DAD98338.1"/>
    <property type="molecule type" value="Genomic_DNA"/>
</dbReference>
<dbReference type="SMART" id="SM01040">
    <property type="entry name" value="Bro-N"/>
    <property type="match status" value="1"/>
</dbReference>
<dbReference type="Pfam" id="PF02498">
    <property type="entry name" value="Bro-N"/>
    <property type="match status" value="1"/>
</dbReference>
<reference evidence="2" key="1">
    <citation type="journal article" date="2021" name="Proc. Natl. Acad. Sci. U.S.A.">
        <title>A Catalog of Tens of Thousands of Viruses from Human Metagenomes Reveals Hidden Associations with Chronic Diseases.</title>
        <authorList>
            <person name="Tisza M.J."/>
            <person name="Buck C.B."/>
        </authorList>
    </citation>
    <scope>NUCLEOTIDE SEQUENCE</scope>
    <source>
        <strain evidence="2">CtgEf12</strain>
    </source>
</reference>
<dbReference type="PROSITE" id="PS51750">
    <property type="entry name" value="BRO_N"/>
    <property type="match status" value="1"/>
</dbReference>
<feature type="domain" description="Bro-N" evidence="1">
    <location>
        <begin position="4"/>
        <end position="110"/>
    </location>
</feature>
<evidence type="ECO:0000313" key="2">
    <source>
        <dbReference type="EMBL" id="DAD98338.1"/>
    </source>
</evidence>
<name>A0A8S5NVV0_9CAUD</name>
<dbReference type="PANTHER" id="PTHR36180:SF2">
    <property type="entry name" value="BRO FAMILY PROTEIN"/>
    <property type="match status" value="1"/>
</dbReference>
<sequence length="237" mass="27293">MYDLKVINDERFQIFSKENLGSVRTIFANDEVWFCAKDVCSILEIKNVTQAVQRLDEDERSMFNIGRQGNTNFVNESGLYTLILRSDKKEAKPFRKWITSEVIPAIRKTGKYEEKKKPLTQAELILQQAQWMVEAESRINNIENNVIGLANTIEDNDKSIKRLENNQRRTVTSNHLTVIAYANIKGIKPKSYHAPSIGKKATKICREKDLLIGTTVDSRYGLINTYPVEVLDEIFFE</sequence>
<proteinExistence type="predicted"/>
<organism evidence="2">
    <name type="scientific">Siphoviridae sp. ctgEf12</name>
    <dbReference type="NCBI Taxonomy" id="2825605"/>
    <lineage>
        <taxon>Viruses</taxon>
        <taxon>Duplodnaviria</taxon>
        <taxon>Heunggongvirae</taxon>
        <taxon>Uroviricota</taxon>
        <taxon>Caudoviricetes</taxon>
    </lineage>
</organism>
<protein>
    <submittedName>
        <fullName evidence="2">Repressor domain protein</fullName>
    </submittedName>
</protein>
<evidence type="ECO:0000259" key="1">
    <source>
        <dbReference type="PROSITE" id="PS51750"/>
    </source>
</evidence>